<name>A0ABY7K379_9ACTN</name>
<dbReference type="SUPFAM" id="SSF53720">
    <property type="entry name" value="ALDH-like"/>
    <property type="match status" value="1"/>
</dbReference>
<dbReference type="EC" id="1.2.1.3" evidence="3"/>
<evidence type="ECO:0000256" key="3">
    <source>
        <dbReference type="ARBA" id="ARBA00024226"/>
    </source>
</evidence>
<comment type="catalytic activity">
    <reaction evidence="4">
        <text>an aldehyde + NAD(+) + H2O = a carboxylate + NADH + 2 H(+)</text>
        <dbReference type="Rhea" id="RHEA:16185"/>
        <dbReference type="ChEBI" id="CHEBI:15377"/>
        <dbReference type="ChEBI" id="CHEBI:15378"/>
        <dbReference type="ChEBI" id="CHEBI:17478"/>
        <dbReference type="ChEBI" id="CHEBI:29067"/>
        <dbReference type="ChEBI" id="CHEBI:57540"/>
        <dbReference type="ChEBI" id="CHEBI:57945"/>
        <dbReference type="EC" id="1.2.1.3"/>
    </reaction>
</comment>
<comment type="similarity">
    <text evidence="1 6">Belongs to the aldehyde dehydrogenase family.</text>
</comment>
<keyword evidence="9" id="KW-1185">Reference proteome</keyword>
<evidence type="ECO:0000256" key="6">
    <source>
        <dbReference type="RuleBase" id="RU003345"/>
    </source>
</evidence>
<dbReference type="Gene3D" id="3.40.309.10">
    <property type="entry name" value="Aldehyde Dehydrogenase, Chain A, domain 2"/>
    <property type="match status" value="1"/>
</dbReference>
<dbReference type="InterPro" id="IPR016161">
    <property type="entry name" value="Ald_DH/histidinol_DH"/>
</dbReference>
<evidence type="ECO:0000256" key="1">
    <source>
        <dbReference type="ARBA" id="ARBA00009986"/>
    </source>
</evidence>
<accession>A0ABY7K379</accession>
<dbReference type="EMBL" id="CP097463">
    <property type="protein sequence ID" value="WAX58455.1"/>
    <property type="molecule type" value="Genomic_DNA"/>
</dbReference>
<dbReference type="Pfam" id="PF00171">
    <property type="entry name" value="Aldedh"/>
    <property type="match status" value="1"/>
</dbReference>
<evidence type="ECO:0000313" key="8">
    <source>
        <dbReference type="EMBL" id="WAX58455.1"/>
    </source>
</evidence>
<dbReference type="InterPro" id="IPR015590">
    <property type="entry name" value="Aldehyde_DH_dom"/>
</dbReference>
<evidence type="ECO:0000256" key="2">
    <source>
        <dbReference type="ARBA" id="ARBA00023002"/>
    </source>
</evidence>
<protein>
    <recommendedName>
        <fullName evidence="3">aldehyde dehydrogenase (NAD(+))</fullName>
        <ecNumber evidence="3">1.2.1.3</ecNumber>
    </recommendedName>
</protein>
<dbReference type="PROSITE" id="PS00070">
    <property type="entry name" value="ALDEHYDE_DEHYDR_CYS"/>
    <property type="match status" value="1"/>
</dbReference>
<dbReference type="InterPro" id="IPR029510">
    <property type="entry name" value="Ald_DH_CS_GLU"/>
</dbReference>
<evidence type="ECO:0000256" key="4">
    <source>
        <dbReference type="ARBA" id="ARBA00049194"/>
    </source>
</evidence>
<dbReference type="InterPro" id="IPR016163">
    <property type="entry name" value="Ald_DH_C"/>
</dbReference>
<organism evidence="8 9">
    <name type="scientific">Jatrophihabitans cynanchi</name>
    <dbReference type="NCBI Taxonomy" id="2944128"/>
    <lineage>
        <taxon>Bacteria</taxon>
        <taxon>Bacillati</taxon>
        <taxon>Actinomycetota</taxon>
        <taxon>Actinomycetes</taxon>
        <taxon>Jatrophihabitantales</taxon>
        <taxon>Jatrophihabitantaceae</taxon>
        <taxon>Jatrophihabitans</taxon>
    </lineage>
</organism>
<dbReference type="InterPro" id="IPR016162">
    <property type="entry name" value="Ald_DH_N"/>
</dbReference>
<dbReference type="PROSITE" id="PS00687">
    <property type="entry name" value="ALDEHYDE_DEHYDR_GLU"/>
    <property type="match status" value="1"/>
</dbReference>
<keyword evidence="2 6" id="KW-0560">Oxidoreductase</keyword>
<sequence length="455" mass="47651">MTLPVVNPATEEVVAELTAGSVQDIELAVSAARSAFDGWSDVPPLERGNYMARLGEAMRHRSADLARAITDELGAPAALALRTHVTYPLSKFELYAQLAETIAWEEQVGNSTVVRAPVGVVGAITPWNFPLNQAVDKVAAALLAGCPVVLKPSELTPTSALAFADAAEEIGLPAGVLNVVNGIGGSVGDALVRHPYVDMVSFTGSTSIGKQIAAVAAARVARVGLELGGKSAAILLDDADLDGAVTAVVRSCFLNSGQVCTALTRLLAPRSRYAEVVERARALAEAYTVGDPNDDVDLGPLVSAGQRDRVRRYIEQGLAEGARLVAGGPNAPPGLARGYYVRPTVFADVTSRMRIAQDEIFGPVLAVLAYDDEGEAVRIANDSPYGLSGGIWSADVGRACRLARRIRTGTVKVNGASGEAVPFGGFKESGLGREHGRYGVEAFVELQTINRPAAR</sequence>
<dbReference type="CDD" id="cd07138">
    <property type="entry name" value="ALDH_CddD_SSP0762"/>
    <property type="match status" value="1"/>
</dbReference>
<reference evidence="8" key="1">
    <citation type="submission" date="2022-05" db="EMBL/GenBank/DDBJ databases">
        <title>Jatrophihabitans sp. SB3-54 whole genome sequence.</title>
        <authorList>
            <person name="Suh M.K."/>
            <person name="Eom M.K."/>
            <person name="Kim J.S."/>
            <person name="Kim H.S."/>
            <person name="Do H.E."/>
            <person name="Shin Y.K."/>
            <person name="Lee J.-S."/>
        </authorList>
    </citation>
    <scope>NUCLEOTIDE SEQUENCE</scope>
    <source>
        <strain evidence="8">SB3-54</strain>
    </source>
</reference>
<evidence type="ECO:0000313" key="9">
    <source>
        <dbReference type="Proteomes" id="UP001164693"/>
    </source>
</evidence>
<dbReference type="Gene3D" id="3.40.605.10">
    <property type="entry name" value="Aldehyde Dehydrogenase, Chain A, domain 1"/>
    <property type="match status" value="1"/>
</dbReference>
<dbReference type="InterPro" id="IPR016160">
    <property type="entry name" value="Ald_DH_CS_CYS"/>
</dbReference>
<feature type="active site" evidence="5">
    <location>
        <position position="226"/>
    </location>
</feature>
<dbReference type="PANTHER" id="PTHR42804">
    <property type="entry name" value="ALDEHYDE DEHYDROGENASE"/>
    <property type="match status" value="1"/>
</dbReference>
<gene>
    <name evidence="8" type="ORF">M6B22_06745</name>
</gene>
<evidence type="ECO:0000256" key="5">
    <source>
        <dbReference type="PROSITE-ProRule" id="PRU10007"/>
    </source>
</evidence>
<dbReference type="Proteomes" id="UP001164693">
    <property type="component" value="Chromosome"/>
</dbReference>
<feature type="domain" description="Aldehyde dehydrogenase" evidence="7">
    <location>
        <begin position="2"/>
        <end position="449"/>
    </location>
</feature>
<dbReference type="PANTHER" id="PTHR42804:SF1">
    <property type="entry name" value="ALDEHYDE DEHYDROGENASE-RELATED"/>
    <property type="match status" value="1"/>
</dbReference>
<proteinExistence type="inferred from homology"/>
<evidence type="ECO:0000259" key="7">
    <source>
        <dbReference type="Pfam" id="PF00171"/>
    </source>
</evidence>